<name>A0AAN9SRN8_PSOTE</name>
<accession>A0AAN9SRN8</accession>
<sequence length="105" mass="11414">MAERLGNALMQDPSMYAMLESLANPSNKDQLEERMVRIKEDTSLKHILEEFEIGGLAKFGQAMGLANFGEVGAATKNSGGDKTEYLGNEDESIVHHTASVGDLEL</sequence>
<dbReference type="EMBL" id="JAYMYS010000003">
    <property type="protein sequence ID" value="KAK7399418.1"/>
    <property type="molecule type" value="Genomic_DNA"/>
</dbReference>
<evidence type="ECO:0000313" key="1">
    <source>
        <dbReference type="EMBL" id="KAK7399418.1"/>
    </source>
</evidence>
<keyword evidence="2" id="KW-1185">Reference proteome</keyword>
<dbReference type="Proteomes" id="UP001386955">
    <property type="component" value="Unassembled WGS sequence"/>
</dbReference>
<proteinExistence type="predicted"/>
<organism evidence="1 2">
    <name type="scientific">Psophocarpus tetragonolobus</name>
    <name type="common">Winged bean</name>
    <name type="synonym">Dolichos tetragonolobus</name>
    <dbReference type="NCBI Taxonomy" id="3891"/>
    <lineage>
        <taxon>Eukaryota</taxon>
        <taxon>Viridiplantae</taxon>
        <taxon>Streptophyta</taxon>
        <taxon>Embryophyta</taxon>
        <taxon>Tracheophyta</taxon>
        <taxon>Spermatophyta</taxon>
        <taxon>Magnoliopsida</taxon>
        <taxon>eudicotyledons</taxon>
        <taxon>Gunneridae</taxon>
        <taxon>Pentapetalae</taxon>
        <taxon>rosids</taxon>
        <taxon>fabids</taxon>
        <taxon>Fabales</taxon>
        <taxon>Fabaceae</taxon>
        <taxon>Papilionoideae</taxon>
        <taxon>50 kb inversion clade</taxon>
        <taxon>NPAAA clade</taxon>
        <taxon>indigoferoid/millettioid clade</taxon>
        <taxon>Phaseoleae</taxon>
        <taxon>Psophocarpus</taxon>
    </lineage>
</organism>
<dbReference type="AlphaFoldDB" id="A0AAN9SRN8"/>
<comment type="caution">
    <text evidence="1">The sequence shown here is derived from an EMBL/GenBank/DDBJ whole genome shotgun (WGS) entry which is preliminary data.</text>
</comment>
<evidence type="ECO:0000313" key="2">
    <source>
        <dbReference type="Proteomes" id="UP001386955"/>
    </source>
</evidence>
<reference evidence="1 2" key="1">
    <citation type="submission" date="2024-01" db="EMBL/GenBank/DDBJ databases">
        <title>The genomes of 5 underutilized Papilionoideae crops provide insights into root nodulation and disease resistanc.</title>
        <authorList>
            <person name="Jiang F."/>
        </authorList>
    </citation>
    <scope>NUCLEOTIDE SEQUENCE [LARGE SCALE GENOMIC DNA]</scope>
    <source>
        <strain evidence="1">DUOXIRENSHENG_FW03</strain>
        <tissue evidence="1">Leaves</tissue>
    </source>
</reference>
<gene>
    <name evidence="1" type="ORF">VNO78_10600</name>
</gene>
<protein>
    <submittedName>
        <fullName evidence="1">Uncharacterized protein</fullName>
    </submittedName>
</protein>